<gene>
    <name evidence="3" type="ORF">GCM10009827_038260</name>
</gene>
<evidence type="ECO:0000313" key="3">
    <source>
        <dbReference type="EMBL" id="GAA1519295.1"/>
    </source>
</evidence>
<evidence type="ECO:0000256" key="1">
    <source>
        <dbReference type="SAM" id="MobiDB-lite"/>
    </source>
</evidence>
<organism evidence="3 4">
    <name type="scientific">Dactylosporangium maewongense</name>
    <dbReference type="NCBI Taxonomy" id="634393"/>
    <lineage>
        <taxon>Bacteria</taxon>
        <taxon>Bacillati</taxon>
        <taxon>Actinomycetota</taxon>
        <taxon>Actinomycetes</taxon>
        <taxon>Micromonosporales</taxon>
        <taxon>Micromonosporaceae</taxon>
        <taxon>Dactylosporangium</taxon>
    </lineage>
</organism>
<keyword evidence="4" id="KW-1185">Reference proteome</keyword>
<dbReference type="Proteomes" id="UP001501470">
    <property type="component" value="Unassembled WGS sequence"/>
</dbReference>
<keyword evidence="2" id="KW-1133">Transmembrane helix</keyword>
<feature type="region of interest" description="Disordered" evidence="1">
    <location>
        <begin position="1"/>
        <end position="78"/>
    </location>
</feature>
<feature type="transmembrane region" description="Helical" evidence="2">
    <location>
        <begin position="86"/>
        <end position="108"/>
    </location>
</feature>
<dbReference type="EMBL" id="BAAAQD010000007">
    <property type="protein sequence ID" value="GAA1519295.1"/>
    <property type="molecule type" value="Genomic_DNA"/>
</dbReference>
<name>A0ABN2AHB0_9ACTN</name>
<reference evidence="3 4" key="1">
    <citation type="journal article" date="2019" name="Int. J. Syst. Evol. Microbiol.">
        <title>The Global Catalogue of Microorganisms (GCM) 10K type strain sequencing project: providing services to taxonomists for standard genome sequencing and annotation.</title>
        <authorList>
            <consortium name="The Broad Institute Genomics Platform"/>
            <consortium name="The Broad Institute Genome Sequencing Center for Infectious Disease"/>
            <person name="Wu L."/>
            <person name="Ma J."/>
        </authorList>
    </citation>
    <scope>NUCLEOTIDE SEQUENCE [LARGE SCALE GENOMIC DNA]</scope>
    <source>
        <strain evidence="3 4">JCM 15933</strain>
    </source>
</reference>
<sequence length="218" mass="23933">MPVTYPPAGDPQQPYQPPSPPQYPSPQQPYQPPAQYQPAPGPYEPPAQYQGYDPTGQFQPPAQFQPPTGQFQPAGAGGQQSGSGKWVLLIAGAFLALLVVVVGGWFFVQRVLVDSPTDVTERYLDAVNDRDRAAVVDMVCSSERPKAVRGNDYVDDDDDKTTIDWKILSETKGRNSAEVRARVTLHDPESDRTQSVNISVTLVKEDGDWMICGVRTDD</sequence>
<comment type="caution">
    <text evidence="3">The sequence shown here is derived from an EMBL/GenBank/DDBJ whole genome shotgun (WGS) entry which is preliminary data.</text>
</comment>
<keyword evidence="2" id="KW-0472">Membrane</keyword>
<evidence type="ECO:0000313" key="4">
    <source>
        <dbReference type="Proteomes" id="UP001501470"/>
    </source>
</evidence>
<protein>
    <recommendedName>
        <fullName evidence="5">DUF4878 domain-containing protein</fullName>
    </recommendedName>
</protein>
<dbReference type="Gene3D" id="3.10.450.50">
    <property type="match status" value="1"/>
</dbReference>
<dbReference type="SUPFAM" id="SSF81995">
    <property type="entry name" value="beta-sandwich domain of Sec23/24"/>
    <property type="match status" value="1"/>
</dbReference>
<feature type="compositionally biased region" description="Pro residues" evidence="1">
    <location>
        <begin position="1"/>
        <end position="32"/>
    </location>
</feature>
<accession>A0ABN2AHB0</accession>
<evidence type="ECO:0000256" key="2">
    <source>
        <dbReference type="SAM" id="Phobius"/>
    </source>
</evidence>
<feature type="compositionally biased region" description="Low complexity" evidence="1">
    <location>
        <begin position="46"/>
        <end position="74"/>
    </location>
</feature>
<evidence type="ECO:0008006" key="5">
    <source>
        <dbReference type="Google" id="ProtNLM"/>
    </source>
</evidence>
<keyword evidence="2" id="KW-0812">Transmembrane</keyword>
<proteinExistence type="predicted"/>